<evidence type="ECO:0000313" key="4">
    <source>
        <dbReference type="Proteomes" id="UP000282971"/>
    </source>
</evidence>
<feature type="region of interest" description="Disordered" evidence="1">
    <location>
        <begin position="61"/>
        <end position="97"/>
    </location>
</feature>
<feature type="compositionally biased region" description="Pro residues" evidence="1">
    <location>
        <begin position="87"/>
        <end position="97"/>
    </location>
</feature>
<dbReference type="Proteomes" id="UP000282971">
    <property type="component" value="Unassembled WGS sequence"/>
</dbReference>
<evidence type="ECO:0000256" key="2">
    <source>
        <dbReference type="SAM" id="Phobius"/>
    </source>
</evidence>
<keyword evidence="4" id="KW-1185">Reference proteome</keyword>
<sequence>MHPLTDIRRVADDQTQRIRIGITGLAAVLLLVLFAAAVVGFRTRDAAQADNEAVLNNETAAVEAPKDPLAELGVAPGGQPSTTETAPPAPEPAPPTN</sequence>
<keyword evidence="2" id="KW-1133">Transmembrane helix</keyword>
<accession>A0A437LVJ9</accession>
<name>A0A437LVJ9_9SPHN</name>
<dbReference type="RefSeq" id="WP_127746448.1">
    <property type="nucleotide sequence ID" value="NZ_SACN01000005.1"/>
</dbReference>
<organism evidence="3 4">
    <name type="scientific">Sphingomonas crocodyli</name>
    <dbReference type="NCBI Taxonomy" id="1979270"/>
    <lineage>
        <taxon>Bacteria</taxon>
        <taxon>Pseudomonadati</taxon>
        <taxon>Pseudomonadota</taxon>
        <taxon>Alphaproteobacteria</taxon>
        <taxon>Sphingomonadales</taxon>
        <taxon>Sphingomonadaceae</taxon>
        <taxon>Sphingomonas</taxon>
    </lineage>
</organism>
<reference evidence="3 4" key="1">
    <citation type="submission" date="2019-01" db="EMBL/GenBank/DDBJ databases">
        <authorList>
            <person name="Chen W.-M."/>
        </authorList>
    </citation>
    <scope>NUCLEOTIDE SEQUENCE [LARGE SCALE GENOMIC DNA]</scope>
    <source>
        <strain evidence="3 4">CCP-7</strain>
    </source>
</reference>
<protein>
    <submittedName>
        <fullName evidence="3">Uncharacterized protein</fullName>
    </submittedName>
</protein>
<evidence type="ECO:0000313" key="3">
    <source>
        <dbReference type="EMBL" id="RVT89408.1"/>
    </source>
</evidence>
<dbReference type="OrthoDB" id="7585421at2"/>
<proteinExistence type="predicted"/>
<keyword evidence="2" id="KW-0472">Membrane</keyword>
<feature type="transmembrane region" description="Helical" evidence="2">
    <location>
        <begin position="20"/>
        <end position="41"/>
    </location>
</feature>
<dbReference type="EMBL" id="SACN01000005">
    <property type="protein sequence ID" value="RVT89408.1"/>
    <property type="molecule type" value="Genomic_DNA"/>
</dbReference>
<keyword evidence="2" id="KW-0812">Transmembrane</keyword>
<dbReference type="AlphaFoldDB" id="A0A437LVJ9"/>
<comment type="caution">
    <text evidence="3">The sequence shown here is derived from an EMBL/GenBank/DDBJ whole genome shotgun (WGS) entry which is preliminary data.</text>
</comment>
<gene>
    <name evidence="3" type="ORF">EOD43_21830</name>
</gene>
<evidence type="ECO:0000256" key="1">
    <source>
        <dbReference type="SAM" id="MobiDB-lite"/>
    </source>
</evidence>